<dbReference type="RefSeq" id="WP_254156276.1">
    <property type="nucleotide sequence ID" value="NZ_CP100355.1"/>
</dbReference>
<keyword evidence="1" id="KW-0472">Membrane</keyword>
<gene>
    <name evidence="2" type="ORF">NGM29_11275</name>
</gene>
<keyword evidence="1" id="KW-0812">Transmembrane</keyword>
<sequence>MATEQSTVHEAQIETDARLRNGSLLMALAGLGFVGYGIVFLVRALTGTGFELGVATLDGVTRVELAATYPEVAYYITHAHVALAGFILTTGIAITALAWYGVRSGQLWAWATAVTAAVLGLVIALPMHYTGGFAHDWVTHLGPIYLAAVVFVIGAVLALLSIRASTLSVE</sequence>
<feature type="transmembrane region" description="Helical" evidence="1">
    <location>
        <begin position="72"/>
        <end position="100"/>
    </location>
</feature>
<evidence type="ECO:0000256" key="1">
    <source>
        <dbReference type="SAM" id="Phobius"/>
    </source>
</evidence>
<keyword evidence="3" id="KW-1185">Reference proteome</keyword>
<feature type="transmembrane region" description="Helical" evidence="1">
    <location>
        <begin position="24"/>
        <end position="45"/>
    </location>
</feature>
<accession>A0A9E7N943</accession>
<organism evidence="2 3">
    <name type="scientific">Natronosalvus rutilus</name>
    <dbReference type="NCBI Taxonomy" id="2953753"/>
    <lineage>
        <taxon>Archaea</taxon>
        <taxon>Methanobacteriati</taxon>
        <taxon>Methanobacteriota</taxon>
        <taxon>Stenosarchaea group</taxon>
        <taxon>Halobacteria</taxon>
        <taxon>Halobacteriales</taxon>
        <taxon>Natrialbaceae</taxon>
        <taxon>Natronosalvus</taxon>
    </lineage>
</organism>
<dbReference type="Proteomes" id="UP001056855">
    <property type="component" value="Chromosome"/>
</dbReference>
<evidence type="ECO:0000313" key="2">
    <source>
        <dbReference type="EMBL" id="UTF52372.1"/>
    </source>
</evidence>
<name>A0A9E7N943_9EURY</name>
<protein>
    <submittedName>
        <fullName evidence="2">Uncharacterized protein</fullName>
    </submittedName>
</protein>
<evidence type="ECO:0000313" key="3">
    <source>
        <dbReference type="Proteomes" id="UP001056855"/>
    </source>
</evidence>
<reference evidence="2" key="1">
    <citation type="submission" date="2022-06" db="EMBL/GenBank/DDBJ databases">
        <title>Diverse halophilic archaea isolated from saline environments.</title>
        <authorList>
            <person name="Cui H.-L."/>
        </authorList>
    </citation>
    <scope>NUCLEOTIDE SEQUENCE</scope>
    <source>
        <strain evidence="2">WLHS1</strain>
    </source>
</reference>
<feature type="transmembrane region" description="Helical" evidence="1">
    <location>
        <begin position="107"/>
        <end position="129"/>
    </location>
</feature>
<dbReference type="AlphaFoldDB" id="A0A9E7N943"/>
<dbReference type="GeneID" id="73290635"/>
<dbReference type="EMBL" id="CP100355">
    <property type="protein sequence ID" value="UTF52372.1"/>
    <property type="molecule type" value="Genomic_DNA"/>
</dbReference>
<feature type="transmembrane region" description="Helical" evidence="1">
    <location>
        <begin position="141"/>
        <end position="162"/>
    </location>
</feature>
<keyword evidence="1" id="KW-1133">Transmembrane helix</keyword>
<dbReference type="KEGG" id="sawl:NGM29_11275"/>
<proteinExistence type="predicted"/>